<proteinExistence type="predicted"/>
<accession>A0AAX3XGI6</accession>
<dbReference type="EMBL" id="CP126975">
    <property type="protein sequence ID" value="WIM80515.1"/>
    <property type="molecule type" value="Genomic_DNA"/>
</dbReference>
<organism evidence="1 2">
    <name type="scientific">Gallibacterium anatis</name>
    <dbReference type="NCBI Taxonomy" id="750"/>
    <lineage>
        <taxon>Bacteria</taxon>
        <taxon>Pseudomonadati</taxon>
        <taxon>Pseudomonadota</taxon>
        <taxon>Gammaproteobacteria</taxon>
        <taxon>Pasteurellales</taxon>
        <taxon>Pasteurellaceae</taxon>
        <taxon>Gallibacterium</taxon>
    </lineage>
</organism>
<gene>
    <name evidence="1" type="ORF">QP018_04610</name>
</gene>
<dbReference type="RefSeq" id="WP_285092567.1">
    <property type="nucleotide sequence ID" value="NZ_CP126975.1"/>
</dbReference>
<evidence type="ECO:0000313" key="1">
    <source>
        <dbReference type="EMBL" id="WIM80515.1"/>
    </source>
</evidence>
<keyword evidence="2" id="KW-1185">Reference proteome</keyword>
<dbReference type="AlphaFoldDB" id="A0AAX3XGI6"/>
<protein>
    <submittedName>
        <fullName evidence="1">Uncharacterized protein</fullName>
    </submittedName>
</protein>
<name>A0AAX3XGI6_9PAST</name>
<dbReference type="Proteomes" id="UP001226750">
    <property type="component" value="Chromosome"/>
</dbReference>
<sequence>MGKSDNDLYARLGLSYIQELQSLSHNIAPRYDMPQPLPPHLQQLIQQLRKIDPLYDMPQLKAMLRLVDNLNSMSLDKFANLTITPKNAVYFSPKNIAALEVLAQSEGVSQEKRGLLTRLANLMKAKLPKAAKFVGVTLADSSLRKSFDWLLDVLAG</sequence>
<reference evidence="1 2" key="1">
    <citation type="submission" date="2023-06" db="EMBL/GenBank/DDBJ databases">
        <title>Complete Genome Sequence of Gallibacterium anatis Strain BJF12, Isolated from a chicken with diarrhea.</title>
        <authorList>
            <person name="Guo F."/>
            <person name="Bu W."/>
            <person name="Xu F."/>
            <person name="Wen T."/>
        </authorList>
    </citation>
    <scope>NUCLEOTIDE SEQUENCE [LARGE SCALE GENOMIC DNA]</scope>
    <source>
        <strain evidence="1 2">BJF12</strain>
    </source>
</reference>
<evidence type="ECO:0000313" key="2">
    <source>
        <dbReference type="Proteomes" id="UP001226750"/>
    </source>
</evidence>